<dbReference type="PANTHER" id="PTHR11101">
    <property type="entry name" value="PHOSPHATE TRANSPORTER"/>
    <property type="match status" value="1"/>
</dbReference>
<evidence type="ECO:0000256" key="3">
    <source>
        <dbReference type="ARBA" id="ARBA00022692"/>
    </source>
</evidence>
<keyword evidence="5 6" id="KW-0472">Membrane</keyword>
<gene>
    <name evidence="7" type="ORF">CVS29_08155</name>
</gene>
<comment type="caution">
    <text evidence="7">The sequence shown here is derived from an EMBL/GenBank/DDBJ whole genome shotgun (WGS) entry which is preliminary data.</text>
</comment>
<comment type="subcellular location">
    <subcellularLocation>
        <location evidence="1">Membrane</location>
        <topology evidence="1">Multi-pass membrane protein</topology>
    </subcellularLocation>
</comment>
<proteinExistence type="predicted"/>
<reference evidence="7 8" key="1">
    <citation type="submission" date="2018-05" db="EMBL/GenBank/DDBJ databases">
        <title>Genetic diversity of glacier-inhabiting Cryobacterium bacteria in China and description of Cryobacterium mengkeensis sp. nov. and Arthrobacter glacialis sp. nov.</title>
        <authorList>
            <person name="Liu Q."/>
            <person name="Xin Y.-H."/>
        </authorList>
    </citation>
    <scope>NUCLEOTIDE SEQUENCE [LARGE SCALE GENOMIC DNA]</scope>
    <source>
        <strain evidence="7 8">GP3</strain>
    </source>
</reference>
<dbReference type="GO" id="GO:0005315">
    <property type="term" value="F:phosphate transmembrane transporter activity"/>
    <property type="evidence" value="ECO:0007669"/>
    <property type="project" value="InterPro"/>
</dbReference>
<dbReference type="Proteomes" id="UP000246303">
    <property type="component" value="Unassembled WGS sequence"/>
</dbReference>
<evidence type="ECO:0000256" key="4">
    <source>
        <dbReference type="ARBA" id="ARBA00022989"/>
    </source>
</evidence>
<feature type="transmembrane region" description="Helical" evidence="6">
    <location>
        <begin position="45"/>
        <end position="67"/>
    </location>
</feature>
<evidence type="ECO:0000256" key="2">
    <source>
        <dbReference type="ARBA" id="ARBA00022448"/>
    </source>
</evidence>
<evidence type="ECO:0000313" key="8">
    <source>
        <dbReference type="Proteomes" id="UP000246303"/>
    </source>
</evidence>
<dbReference type="Pfam" id="PF01384">
    <property type="entry name" value="PHO4"/>
    <property type="match status" value="1"/>
</dbReference>
<name>A0A2V3DS30_9MICC</name>
<dbReference type="AlphaFoldDB" id="A0A2V3DS30"/>
<feature type="transmembrane region" description="Helical" evidence="6">
    <location>
        <begin position="140"/>
        <end position="161"/>
    </location>
</feature>
<keyword evidence="2" id="KW-0813">Transport</keyword>
<dbReference type="EMBL" id="QHLZ01000004">
    <property type="protein sequence ID" value="PXA65968.1"/>
    <property type="molecule type" value="Genomic_DNA"/>
</dbReference>
<dbReference type="OrthoDB" id="9779554at2"/>
<keyword evidence="3 6" id="KW-0812">Transmembrane</keyword>
<evidence type="ECO:0000256" key="1">
    <source>
        <dbReference type="ARBA" id="ARBA00004141"/>
    </source>
</evidence>
<feature type="transmembrane region" description="Helical" evidence="6">
    <location>
        <begin position="221"/>
        <end position="242"/>
    </location>
</feature>
<evidence type="ECO:0000256" key="5">
    <source>
        <dbReference type="ARBA" id="ARBA00023136"/>
    </source>
</evidence>
<evidence type="ECO:0000256" key="6">
    <source>
        <dbReference type="SAM" id="Phobius"/>
    </source>
</evidence>
<dbReference type="InterPro" id="IPR001204">
    <property type="entry name" value="Phos_transporter"/>
</dbReference>
<keyword evidence="8" id="KW-1185">Reference proteome</keyword>
<feature type="transmembrane region" description="Helical" evidence="6">
    <location>
        <begin position="313"/>
        <end position="334"/>
    </location>
</feature>
<protein>
    <submittedName>
        <fullName evidence="7">Phosphate transporter</fullName>
    </submittedName>
</protein>
<dbReference type="GO" id="GO:0016020">
    <property type="term" value="C:membrane"/>
    <property type="evidence" value="ECO:0007669"/>
    <property type="project" value="UniProtKB-SubCell"/>
</dbReference>
<keyword evidence="4 6" id="KW-1133">Transmembrane helix</keyword>
<evidence type="ECO:0000313" key="7">
    <source>
        <dbReference type="EMBL" id="PXA65968.1"/>
    </source>
</evidence>
<accession>A0A2V3DS30</accession>
<organism evidence="7 8">
    <name type="scientific">Arthrobacter psychrochitiniphilus</name>
    <dbReference type="NCBI Taxonomy" id="291045"/>
    <lineage>
        <taxon>Bacteria</taxon>
        <taxon>Bacillati</taxon>
        <taxon>Actinomycetota</taxon>
        <taxon>Actinomycetes</taxon>
        <taxon>Micrococcales</taxon>
        <taxon>Micrococcaceae</taxon>
        <taxon>Arthrobacter</taxon>
    </lineage>
</organism>
<feature type="transmembrane region" description="Helical" evidence="6">
    <location>
        <begin position="106"/>
        <end position="128"/>
    </location>
</feature>
<dbReference type="GO" id="GO:0035435">
    <property type="term" value="P:phosphate ion transmembrane transport"/>
    <property type="evidence" value="ECO:0007669"/>
    <property type="project" value="TreeGrafter"/>
</dbReference>
<dbReference type="PANTHER" id="PTHR11101:SF80">
    <property type="entry name" value="PHOSPHATE TRANSPORTER"/>
    <property type="match status" value="1"/>
</dbReference>
<sequence>MTLIAFLLGAVIVTAATFAFLNGFRDASAAVALSVRTRALTPSIAVLLASLFNCLGAVASVALTAAFADKIFMVPTGRIGLILLLAALISSCLWGIYLWWRGFPSSSTHALISSLGGASLGSAVIGYAPVDGINATMFTLVLLPLLISPLVAFVLGFAAVYPSSWAARNTAPNRVNRRARQLQSVAGAAVAFGHGLQDGQRTTAVVLFALVAAGSIGAGEIPVWVVVFTAALLALGTLFGGWRISYTLGHRLVRVDPMRGSVAQMLGAGLLFVGAIGLHMPLSTTHTVTAAIVGAGANQRFSATNGRVLLKIALAWIATPVVCVMLGALFFLALSPLA</sequence>
<feature type="transmembrane region" description="Helical" evidence="6">
    <location>
        <begin position="79"/>
        <end position="100"/>
    </location>
</feature>
<feature type="transmembrane region" description="Helical" evidence="6">
    <location>
        <begin position="262"/>
        <end position="280"/>
    </location>
</feature>